<dbReference type="SUPFAM" id="SSF51197">
    <property type="entry name" value="Clavaminate synthase-like"/>
    <property type="match status" value="1"/>
</dbReference>
<comment type="caution">
    <text evidence="5">The sequence shown here is derived from an EMBL/GenBank/DDBJ whole genome shotgun (WGS) entry which is preliminary data.</text>
</comment>
<keyword evidence="6" id="KW-1185">Reference proteome</keyword>
<dbReference type="GO" id="GO:0046872">
    <property type="term" value="F:metal ion binding"/>
    <property type="evidence" value="ECO:0007669"/>
    <property type="project" value="UniProtKB-KW"/>
</dbReference>
<dbReference type="AlphaFoldDB" id="A0A4Z1GPR3"/>
<keyword evidence="4" id="KW-0408">Iron</keyword>
<organism evidence="5 6">
    <name type="scientific">Botrytis hyacinthi</name>
    <dbReference type="NCBI Taxonomy" id="278943"/>
    <lineage>
        <taxon>Eukaryota</taxon>
        <taxon>Fungi</taxon>
        <taxon>Dikarya</taxon>
        <taxon>Ascomycota</taxon>
        <taxon>Pezizomycotina</taxon>
        <taxon>Leotiomycetes</taxon>
        <taxon>Helotiales</taxon>
        <taxon>Sclerotiniaceae</taxon>
        <taxon>Botrytis</taxon>
    </lineage>
</organism>
<keyword evidence="3" id="KW-0479">Metal-binding</keyword>
<evidence type="ECO:0000313" key="5">
    <source>
        <dbReference type="EMBL" id="TGO36571.1"/>
    </source>
</evidence>
<sequence>MVEVGLKFITLAMFDTATAGQKKKEGLKHNILETNYPIDESATRSIEKEAIDTSQLFTDEESVEGPLLLALLMGNNNANEWAAAQPAPADAVSDTLNPNYYALQLSSAGNVDEEVIASSQPFAKEEGTDGPLLLTLLMGNNNNNANAQAAAQSASADVISDTLNPDYYALELGSTGNIDEEGIDINPSSIDSEDGPLLFGLLLNNQNNNNGKDPALNNVNNGNSTLSPSDVALELKPIQNEIEGTADNRPSSIDGEDGPLLFALLLNNQNNNNSAPNVAPVGKENREISDTLDPRSVALELKSPVGNDADANDTPVEASGEDGPLIFALMLGNQNNNNAPNPNTQNNGNVIVDSLDSRQFVLELDGPEDSSSSDTDRLISEGDGPLLLTMLLANQNQNNGNKAVAAAMNQPIADTLDPSDTITEAIPDVMEMKTQLLELYPSKDTITEAIPDVMEMKTQLLELHSPGNDEANSIPVMLKVNSQAQKAQILAMLQGRSIPVAIAPNGTKGSFVNGTLDRAQVTAANLQSTAPIAVNEAKDGNLSDEQLQFWRENGYLVIPDTLSDSQKENLLKTVHEAAQVLAGGGERVQKHAYLPGQKSYVSPVGRAIATLSEHGFNPDVEPLKRIQRIGCGVHRVMPPFRKAILSPLHSTLAKSLGYKDPRIYQSLIIVKAAEVGARVVPHQDGCSGFTNPSSCTTFWYALEDCSTENGCLAVAPGSHRVEPITRRCITNGNGQPVFTDLEKPVYADIEGVGDSTLPKKNEKGEFEYKKLEVKAGTLILMHGNLMHKSEANRSSKSRVAFNFGVVEGEHGWLEDNYLQPYEGTTNFERL</sequence>
<evidence type="ECO:0000256" key="4">
    <source>
        <dbReference type="ARBA" id="ARBA00023004"/>
    </source>
</evidence>
<dbReference type="Gene3D" id="2.60.120.620">
    <property type="entry name" value="q2cbj1_9rhob like domain"/>
    <property type="match status" value="1"/>
</dbReference>
<proteinExistence type="inferred from homology"/>
<dbReference type="EMBL" id="PQXK01000121">
    <property type="protein sequence ID" value="TGO36571.1"/>
    <property type="molecule type" value="Genomic_DNA"/>
</dbReference>
<gene>
    <name evidence="5" type="ORF">BHYA_0121g00320</name>
</gene>
<name>A0A4Z1GPR3_9HELO</name>
<dbReference type="Proteomes" id="UP000297814">
    <property type="component" value="Unassembled WGS sequence"/>
</dbReference>
<dbReference type="PANTHER" id="PTHR20883:SF15">
    <property type="entry name" value="PHYTANOYL-COA DIOXYGENASE DOMAIN-CONTAINING PROTEIN 1"/>
    <property type="match status" value="1"/>
</dbReference>
<dbReference type="InterPro" id="IPR008775">
    <property type="entry name" value="Phytyl_CoA_dOase-like"/>
</dbReference>
<evidence type="ECO:0000256" key="2">
    <source>
        <dbReference type="ARBA" id="ARBA00005830"/>
    </source>
</evidence>
<evidence type="ECO:0000256" key="1">
    <source>
        <dbReference type="ARBA" id="ARBA00001962"/>
    </source>
</evidence>
<comment type="cofactor">
    <cofactor evidence="1">
        <name>Fe cation</name>
        <dbReference type="ChEBI" id="CHEBI:24875"/>
    </cofactor>
</comment>
<accession>A0A4Z1GPR3</accession>
<evidence type="ECO:0000256" key="3">
    <source>
        <dbReference type="ARBA" id="ARBA00022723"/>
    </source>
</evidence>
<protein>
    <submittedName>
        <fullName evidence="5">Uncharacterized protein</fullName>
    </submittedName>
</protein>
<dbReference type="Pfam" id="PF05721">
    <property type="entry name" value="PhyH"/>
    <property type="match status" value="1"/>
</dbReference>
<dbReference type="PANTHER" id="PTHR20883">
    <property type="entry name" value="PHYTANOYL-COA DIOXYGENASE DOMAIN CONTAINING 1"/>
    <property type="match status" value="1"/>
</dbReference>
<reference evidence="5 6" key="1">
    <citation type="submission" date="2017-12" db="EMBL/GenBank/DDBJ databases">
        <title>Comparative genomics of Botrytis spp.</title>
        <authorList>
            <person name="Valero-Jimenez C.A."/>
            <person name="Tapia P."/>
            <person name="Veloso J."/>
            <person name="Silva-Moreno E."/>
            <person name="Staats M."/>
            <person name="Valdes J.H."/>
            <person name="Van Kan J.A.L."/>
        </authorList>
    </citation>
    <scope>NUCLEOTIDE SEQUENCE [LARGE SCALE GENOMIC DNA]</scope>
    <source>
        <strain evidence="5 6">Bh0001</strain>
    </source>
</reference>
<evidence type="ECO:0000313" key="6">
    <source>
        <dbReference type="Proteomes" id="UP000297814"/>
    </source>
</evidence>
<comment type="similarity">
    <text evidence="2">Belongs to the PhyH family.</text>
</comment>